<dbReference type="PANTHER" id="PTHR35317:SF32">
    <property type="entry name" value="DUF4219 DOMAIN-CONTAINING PROTEIN"/>
    <property type="match status" value="1"/>
</dbReference>
<protein>
    <submittedName>
        <fullName evidence="2">Uncharacterized protein LOC110765985</fullName>
    </submittedName>
</protein>
<dbReference type="RefSeq" id="XP_021824929.1">
    <property type="nucleotide sequence ID" value="XM_021969237.1"/>
</dbReference>
<evidence type="ECO:0000313" key="2">
    <source>
        <dbReference type="RefSeq" id="XP_021824929.1"/>
    </source>
</evidence>
<gene>
    <name evidence="2" type="primary">LOC110765985</name>
</gene>
<dbReference type="Proteomes" id="UP000515124">
    <property type="component" value="Unplaced"/>
</dbReference>
<dbReference type="KEGG" id="pavi:110765985"/>
<dbReference type="PANTHER" id="PTHR35317">
    <property type="entry name" value="OS04G0629600 PROTEIN"/>
    <property type="match status" value="1"/>
</dbReference>
<accession>A0A6P5TCR5</accession>
<evidence type="ECO:0000313" key="1">
    <source>
        <dbReference type="Proteomes" id="UP000515124"/>
    </source>
</evidence>
<dbReference type="GeneID" id="110765985"/>
<dbReference type="Pfam" id="PF14223">
    <property type="entry name" value="Retrotran_gag_2"/>
    <property type="match status" value="1"/>
</dbReference>
<reference evidence="2" key="1">
    <citation type="submission" date="2025-08" db="UniProtKB">
        <authorList>
            <consortium name="RefSeq"/>
        </authorList>
    </citation>
    <scope>IDENTIFICATION</scope>
</reference>
<sequence length="170" mass="19031">MDLDLALIEDKPATLTTSSTSEQKLKLKNWETSNRMSLLVMEKTISASVLEEIPASENAKEFLATIIQKYKPEDKAQVRKLITALNSAKFDGVGSVREYILGLAGIANKLKVLKVPIDETFLVHIAVNSLPSSYGQLVTVYSILKEMWTVDELIYVCVLEEQRQKNEKGK</sequence>
<dbReference type="AlphaFoldDB" id="A0A6P5TCR5"/>
<name>A0A6P5TCR5_PRUAV</name>
<keyword evidence="1" id="KW-1185">Reference proteome</keyword>
<organism evidence="1 2">
    <name type="scientific">Prunus avium</name>
    <name type="common">Cherry</name>
    <name type="synonym">Cerasus avium</name>
    <dbReference type="NCBI Taxonomy" id="42229"/>
    <lineage>
        <taxon>Eukaryota</taxon>
        <taxon>Viridiplantae</taxon>
        <taxon>Streptophyta</taxon>
        <taxon>Embryophyta</taxon>
        <taxon>Tracheophyta</taxon>
        <taxon>Spermatophyta</taxon>
        <taxon>Magnoliopsida</taxon>
        <taxon>eudicotyledons</taxon>
        <taxon>Gunneridae</taxon>
        <taxon>Pentapetalae</taxon>
        <taxon>rosids</taxon>
        <taxon>fabids</taxon>
        <taxon>Rosales</taxon>
        <taxon>Rosaceae</taxon>
        <taxon>Amygdaloideae</taxon>
        <taxon>Amygdaleae</taxon>
        <taxon>Prunus</taxon>
    </lineage>
</organism>
<proteinExistence type="predicted"/>